<keyword evidence="2" id="KW-1185">Reference proteome</keyword>
<protein>
    <submittedName>
        <fullName evidence="1">Uncharacterized protein</fullName>
    </submittedName>
</protein>
<evidence type="ECO:0000313" key="1">
    <source>
        <dbReference type="EMBL" id="GGJ06709.1"/>
    </source>
</evidence>
<proteinExistence type="predicted"/>
<dbReference type="Proteomes" id="UP000633263">
    <property type="component" value="Unassembled WGS sequence"/>
</dbReference>
<comment type="caution">
    <text evidence="1">The sequence shown here is derived from an EMBL/GenBank/DDBJ whole genome shotgun (WGS) entry which is preliminary data.</text>
</comment>
<accession>A0ABQ2CUB6</accession>
<reference evidence="2" key="1">
    <citation type="journal article" date="2019" name="Int. J. Syst. Evol. Microbiol.">
        <title>The Global Catalogue of Microorganisms (GCM) 10K type strain sequencing project: providing services to taxonomists for standard genome sequencing and annotation.</title>
        <authorList>
            <consortium name="The Broad Institute Genomics Platform"/>
            <consortium name="The Broad Institute Genome Sequencing Center for Infectious Disease"/>
            <person name="Wu L."/>
            <person name="Ma J."/>
        </authorList>
    </citation>
    <scope>NUCLEOTIDE SEQUENCE [LARGE SCALE GENOMIC DNA]</scope>
    <source>
        <strain evidence="2">JCM 11590</strain>
    </source>
</reference>
<organism evidence="1 2">
    <name type="scientific">Halopseudomonas pertucinogena</name>
    <dbReference type="NCBI Taxonomy" id="86175"/>
    <lineage>
        <taxon>Bacteria</taxon>
        <taxon>Pseudomonadati</taxon>
        <taxon>Pseudomonadota</taxon>
        <taxon>Gammaproteobacteria</taxon>
        <taxon>Pseudomonadales</taxon>
        <taxon>Pseudomonadaceae</taxon>
        <taxon>Halopseudomonas</taxon>
    </lineage>
</organism>
<dbReference type="EMBL" id="BMNN01000006">
    <property type="protein sequence ID" value="GGJ06709.1"/>
    <property type="molecule type" value="Genomic_DNA"/>
</dbReference>
<name>A0ABQ2CUB6_9GAMM</name>
<dbReference type="RefSeq" id="WP_188636954.1">
    <property type="nucleotide sequence ID" value="NZ_BMNN01000006.1"/>
</dbReference>
<sequence length="124" mass="14202">MQKFLEVKSSTKAELRTDWYHKCVRDRVPYVTVTVRSRFADVHFDHITLPTAADDVLMGERQAEIQNALKEIFERFANAKSHFRLSSTVVSFNDLEANAARAAAEDVYDLVYSYVRPVIHPTPA</sequence>
<gene>
    <name evidence="1" type="ORF">GCM10009083_24630</name>
</gene>
<evidence type="ECO:0000313" key="2">
    <source>
        <dbReference type="Proteomes" id="UP000633263"/>
    </source>
</evidence>